<comment type="caution">
    <text evidence="4">The sequence shown here is derived from an EMBL/GenBank/DDBJ whole genome shotgun (WGS) entry which is preliminary data.</text>
</comment>
<evidence type="ECO:0000259" key="3">
    <source>
        <dbReference type="PROSITE" id="PS50902"/>
    </source>
</evidence>
<reference evidence="4" key="2">
    <citation type="submission" date="2021-09" db="EMBL/GenBank/DDBJ databases">
        <authorList>
            <person name="Gilroy R."/>
        </authorList>
    </citation>
    <scope>NUCLEOTIDE SEQUENCE</scope>
    <source>
        <strain evidence="4">CHK179-5677</strain>
    </source>
</reference>
<dbReference type="PANTHER" id="PTHR39201">
    <property type="entry name" value="EXPORTED PROTEIN-RELATED"/>
    <property type="match status" value="1"/>
</dbReference>
<dbReference type="GO" id="GO:0009055">
    <property type="term" value="F:electron transfer activity"/>
    <property type="evidence" value="ECO:0007669"/>
    <property type="project" value="InterPro"/>
</dbReference>
<dbReference type="EMBL" id="DYUC01000011">
    <property type="protein sequence ID" value="HJG85609.1"/>
    <property type="molecule type" value="Genomic_DNA"/>
</dbReference>
<organism evidence="4 5">
    <name type="scientific">Pseudoflavonifractor capillosus</name>
    <dbReference type="NCBI Taxonomy" id="106588"/>
    <lineage>
        <taxon>Bacteria</taxon>
        <taxon>Bacillati</taxon>
        <taxon>Bacillota</taxon>
        <taxon>Clostridia</taxon>
        <taxon>Eubacteriales</taxon>
        <taxon>Oscillospiraceae</taxon>
        <taxon>Pseudoflavonifractor</taxon>
    </lineage>
</organism>
<accession>A0A921MKX2</accession>
<dbReference type="PROSITE" id="PS50902">
    <property type="entry name" value="FLAVODOXIN_LIKE"/>
    <property type="match status" value="1"/>
</dbReference>
<protein>
    <submittedName>
        <fullName evidence="4">Flavodoxin</fullName>
    </submittedName>
</protein>
<dbReference type="Proteomes" id="UP000760668">
    <property type="component" value="Unassembled WGS sequence"/>
</dbReference>
<name>A0A921MKX2_9FIRM</name>
<dbReference type="GO" id="GO:0016651">
    <property type="term" value="F:oxidoreductase activity, acting on NAD(P)H"/>
    <property type="evidence" value="ECO:0007669"/>
    <property type="project" value="UniProtKB-ARBA"/>
</dbReference>
<feature type="signal peptide" evidence="2">
    <location>
        <begin position="1"/>
        <end position="23"/>
    </location>
</feature>
<reference evidence="4" key="1">
    <citation type="journal article" date="2021" name="PeerJ">
        <title>Extensive microbial diversity within the chicken gut microbiome revealed by metagenomics and culture.</title>
        <authorList>
            <person name="Gilroy R."/>
            <person name="Ravi A."/>
            <person name="Getino M."/>
            <person name="Pursley I."/>
            <person name="Horton D.L."/>
            <person name="Alikhan N.F."/>
            <person name="Baker D."/>
            <person name="Gharbi K."/>
            <person name="Hall N."/>
            <person name="Watson M."/>
            <person name="Adriaenssens E.M."/>
            <person name="Foster-Nyarko E."/>
            <person name="Jarju S."/>
            <person name="Secka A."/>
            <person name="Antonio M."/>
            <person name="Oren A."/>
            <person name="Chaudhuri R.R."/>
            <person name="La Ragione R."/>
            <person name="Hildebrand F."/>
            <person name="Pallen M.J."/>
        </authorList>
    </citation>
    <scope>NUCLEOTIDE SEQUENCE</scope>
    <source>
        <strain evidence="4">CHK179-5677</strain>
    </source>
</reference>
<dbReference type="Pfam" id="PF12682">
    <property type="entry name" value="Flavodoxin_4"/>
    <property type="match status" value="1"/>
</dbReference>
<dbReference type="InterPro" id="IPR001226">
    <property type="entry name" value="Flavodoxin_CS"/>
</dbReference>
<dbReference type="Gene3D" id="3.40.50.360">
    <property type="match status" value="1"/>
</dbReference>
<feature type="region of interest" description="Disordered" evidence="1">
    <location>
        <begin position="26"/>
        <end position="74"/>
    </location>
</feature>
<feature type="chain" id="PRO_5037295292" evidence="2">
    <location>
        <begin position="24"/>
        <end position="237"/>
    </location>
</feature>
<dbReference type="AlphaFoldDB" id="A0A921MKX2"/>
<dbReference type="PROSITE" id="PS00201">
    <property type="entry name" value="FLAVODOXIN"/>
    <property type="match status" value="1"/>
</dbReference>
<feature type="domain" description="Flavodoxin-like" evidence="3">
    <location>
        <begin position="78"/>
        <end position="237"/>
    </location>
</feature>
<feature type="compositionally biased region" description="Low complexity" evidence="1">
    <location>
        <begin position="26"/>
        <end position="47"/>
    </location>
</feature>
<dbReference type="RefSeq" id="WP_304247195.1">
    <property type="nucleotide sequence ID" value="NZ_DYUC01000011.1"/>
</dbReference>
<dbReference type="InterPro" id="IPR008254">
    <property type="entry name" value="Flavodoxin/NO_synth"/>
</dbReference>
<dbReference type="PANTHER" id="PTHR39201:SF1">
    <property type="entry name" value="FLAVODOXIN-LIKE DOMAIN-CONTAINING PROTEIN"/>
    <property type="match status" value="1"/>
</dbReference>
<keyword evidence="2" id="KW-0732">Signal</keyword>
<evidence type="ECO:0000256" key="2">
    <source>
        <dbReference type="SAM" id="SignalP"/>
    </source>
</evidence>
<proteinExistence type="predicted"/>
<gene>
    <name evidence="4" type="ORF">K8V01_01060</name>
</gene>
<evidence type="ECO:0000256" key="1">
    <source>
        <dbReference type="SAM" id="MobiDB-lite"/>
    </source>
</evidence>
<dbReference type="SUPFAM" id="SSF52218">
    <property type="entry name" value="Flavoproteins"/>
    <property type="match status" value="1"/>
</dbReference>
<sequence>MMKFTWKKLLSLSLAAVMALSLAACGQSDTTDDSQSAAQSQEETSTPAPTPTPENGEETPAPDASEPEDSQSGESGGVLVVYYSATGNTENVAGYIAEATGGDLFELEPAEPYTDADLNWTDENSRVTLEHEDESLRDIELVADTVDNWDSYDTVFIGYPIWWGIAAWPVDGFVEANDFTGKTVIPFCTSSSSGLGQSGELLAEMAGTGDWQEGQRFRSSASQEDVTEWVDSLGLSA</sequence>
<evidence type="ECO:0000313" key="4">
    <source>
        <dbReference type="EMBL" id="HJG85609.1"/>
    </source>
</evidence>
<dbReference type="PROSITE" id="PS51257">
    <property type="entry name" value="PROKAR_LIPOPROTEIN"/>
    <property type="match status" value="1"/>
</dbReference>
<dbReference type="GO" id="GO:0010181">
    <property type="term" value="F:FMN binding"/>
    <property type="evidence" value="ECO:0007669"/>
    <property type="project" value="InterPro"/>
</dbReference>
<evidence type="ECO:0000313" key="5">
    <source>
        <dbReference type="Proteomes" id="UP000760668"/>
    </source>
</evidence>
<dbReference type="InterPro" id="IPR029039">
    <property type="entry name" value="Flavoprotein-like_sf"/>
</dbReference>